<proteinExistence type="predicted"/>
<evidence type="ECO:0000313" key="1">
    <source>
        <dbReference type="EMBL" id="MDQ0104432.1"/>
    </source>
</evidence>
<keyword evidence="2" id="KW-1185">Reference proteome</keyword>
<organism evidence="1 2">
    <name type="scientific">Paenarthrobacter nicotinovorans</name>
    <name type="common">Arthrobacter nicotinovorans</name>
    <dbReference type="NCBI Taxonomy" id="29320"/>
    <lineage>
        <taxon>Bacteria</taxon>
        <taxon>Bacillati</taxon>
        <taxon>Actinomycetota</taxon>
        <taxon>Actinomycetes</taxon>
        <taxon>Micrococcales</taxon>
        <taxon>Micrococcaceae</taxon>
        <taxon>Paenarthrobacter</taxon>
    </lineage>
</organism>
<comment type="caution">
    <text evidence="1">The sequence shown here is derived from an EMBL/GenBank/DDBJ whole genome shotgun (WGS) entry which is preliminary data.</text>
</comment>
<dbReference type="EMBL" id="JAUSSW010000017">
    <property type="protein sequence ID" value="MDQ0104432.1"/>
    <property type="molecule type" value="Genomic_DNA"/>
</dbReference>
<sequence length="29" mass="3196">MADETRPQSAELLVDHLQDRWVAGASVPC</sequence>
<dbReference type="Proteomes" id="UP001244563">
    <property type="component" value="Unassembled WGS sequence"/>
</dbReference>
<accession>A0ABT9TV66</accession>
<evidence type="ECO:0000313" key="2">
    <source>
        <dbReference type="Proteomes" id="UP001244563"/>
    </source>
</evidence>
<gene>
    <name evidence="1" type="ORF">J2T10_004107</name>
</gene>
<name>A0ABT9TV66_PAENI</name>
<protein>
    <submittedName>
        <fullName evidence="1">Uncharacterized protein</fullName>
    </submittedName>
</protein>
<reference evidence="1 2" key="1">
    <citation type="submission" date="2023-07" db="EMBL/GenBank/DDBJ databases">
        <title>Sorghum-associated microbial communities from plants grown in Nebraska, USA.</title>
        <authorList>
            <person name="Schachtman D."/>
        </authorList>
    </citation>
    <scope>NUCLEOTIDE SEQUENCE [LARGE SCALE GENOMIC DNA]</scope>
    <source>
        <strain evidence="1 2">CC523</strain>
    </source>
</reference>